<proteinExistence type="inferred from homology"/>
<evidence type="ECO:0000256" key="4">
    <source>
        <dbReference type="ARBA" id="ARBA00022840"/>
    </source>
</evidence>
<dbReference type="GO" id="GO:0016887">
    <property type="term" value="F:ATP hydrolysis activity"/>
    <property type="evidence" value="ECO:0007669"/>
    <property type="project" value="InterPro"/>
</dbReference>
<dbReference type="STRING" id="679192.HMPREF9013_0502"/>
<keyword evidence="2" id="KW-0813">Transport</keyword>
<evidence type="ECO:0000256" key="3">
    <source>
        <dbReference type="ARBA" id="ARBA00022741"/>
    </source>
</evidence>
<keyword evidence="7" id="KW-1185">Reference proteome</keyword>
<sequence>MLSDTLSYNKIMKMIELKEVKKTYTMGEVKIPALAGINFSIEEGKVAVIVGNSGAGKSTILNILGGMDQVSSGEVYVRNQSIHKMDEKELTDYRRLQVGFVFQFYNLIGNLTALENIELASEISTHPLKAEEILDLVGLKDRKGHFPAQLSGGEQQRVAIARAIVKNPDLLLCDEPTGALDDKTGKQILQLLQDMSRQFHKTVIIITHNQAICPMADIVIRVKDGLIQSYTENTHPLSVEEIEW</sequence>
<dbReference type="PROSITE" id="PS50893">
    <property type="entry name" value="ABC_TRANSPORTER_2"/>
    <property type="match status" value="1"/>
</dbReference>
<dbReference type="SUPFAM" id="SSF52540">
    <property type="entry name" value="P-loop containing nucleoside triphosphate hydrolases"/>
    <property type="match status" value="1"/>
</dbReference>
<keyword evidence="4 6" id="KW-0067">ATP-binding</keyword>
<dbReference type="PANTHER" id="PTHR42798">
    <property type="entry name" value="LIPOPROTEIN-RELEASING SYSTEM ATP-BINDING PROTEIN LOLD"/>
    <property type="match status" value="1"/>
</dbReference>
<dbReference type="GO" id="GO:0098796">
    <property type="term" value="C:membrane protein complex"/>
    <property type="evidence" value="ECO:0007669"/>
    <property type="project" value="UniProtKB-ARBA"/>
</dbReference>
<evidence type="ECO:0000256" key="1">
    <source>
        <dbReference type="ARBA" id="ARBA00005417"/>
    </source>
</evidence>
<dbReference type="GO" id="GO:0005524">
    <property type="term" value="F:ATP binding"/>
    <property type="evidence" value="ECO:0007669"/>
    <property type="project" value="UniProtKB-KW"/>
</dbReference>
<dbReference type="CDD" id="cd03255">
    <property type="entry name" value="ABC_MJ0796_LolCDE_FtsE"/>
    <property type="match status" value="1"/>
</dbReference>
<reference evidence="7" key="1">
    <citation type="submission" date="2009-12" db="EMBL/GenBank/DDBJ databases">
        <title>Sequence of Clostridiales genomosp. BVAB3 str. UPII9-5.</title>
        <authorList>
            <person name="Madupu R."/>
            <person name="Durkin A.S."/>
            <person name="Torralba M."/>
            <person name="Methe B."/>
            <person name="Sutton G.G."/>
            <person name="Strausberg R.L."/>
            <person name="Nelson K.E."/>
        </authorList>
    </citation>
    <scope>NUCLEOTIDE SEQUENCE [LARGE SCALE GENOMIC DNA]</scope>
    <source>
        <strain evidence="7">W1219</strain>
    </source>
</reference>
<dbReference type="InterPro" id="IPR017871">
    <property type="entry name" value="ABC_transporter-like_CS"/>
</dbReference>
<dbReference type="SMART" id="SM00382">
    <property type="entry name" value="AAA"/>
    <property type="match status" value="1"/>
</dbReference>
<dbReference type="InterPro" id="IPR027417">
    <property type="entry name" value="P-loop_NTPase"/>
</dbReference>
<dbReference type="Pfam" id="PF00005">
    <property type="entry name" value="ABC_tran"/>
    <property type="match status" value="1"/>
</dbReference>
<evidence type="ECO:0000313" key="7">
    <source>
        <dbReference type="Proteomes" id="UP000005017"/>
    </source>
</evidence>
<evidence type="ECO:0000256" key="2">
    <source>
        <dbReference type="ARBA" id="ARBA00022448"/>
    </source>
</evidence>
<dbReference type="PROSITE" id="PS00211">
    <property type="entry name" value="ABC_TRANSPORTER_1"/>
    <property type="match status" value="1"/>
</dbReference>
<protein>
    <submittedName>
        <fullName evidence="6">ABC transporter, ATP-binding protein</fullName>
    </submittedName>
</protein>
<dbReference type="PANTHER" id="PTHR42798:SF2">
    <property type="entry name" value="ABC TRANSPORTER ATP-BINDING PROTEIN MG467-RELATED"/>
    <property type="match status" value="1"/>
</dbReference>
<dbReference type="InterPro" id="IPR003439">
    <property type="entry name" value="ABC_transporter-like_ATP-bd"/>
</dbReference>
<dbReference type="Gene3D" id="3.40.50.300">
    <property type="entry name" value="P-loop containing nucleotide triphosphate hydrolases"/>
    <property type="match status" value="1"/>
</dbReference>
<dbReference type="FunFam" id="3.40.50.300:FF:000032">
    <property type="entry name" value="Export ABC transporter ATP-binding protein"/>
    <property type="match status" value="1"/>
</dbReference>
<dbReference type="eggNOG" id="COG1136">
    <property type="taxonomic scope" value="Bacteria"/>
</dbReference>
<accession>D2MQF0</accession>
<dbReference type="Proteomes" id="UP000005017">
    <property type="component" value="Unassembled WGS sequence"/>
</dbReference>
<comment type="similarity">
    <text evidence="1">Belongs to the ABC transporter superfamily.</text>
</comment>
<dbReference type="EMBL" id="ADFR01000016">
    <property type="protein sequence ID" value="EFC05219.1"/>
    <property type="molecule type" value="Genomic_DNA"/>
</dbReference>
<dbReference type="GO" id="GO:0022857">
    <property type="term" value="F:transmembrane transporter activity"/>
    <property type="evidence" value="ECO:0007669"/>
    <property type="project" value="UniProtKB-ARBA"/>
</dbReference>
<gene>
    <name evidence="6" type="ORF">HMPREF9013_0502</name>
</gene>
<evidence type="ECO:0000259" key="5">
    <source>
        <dbReference type="PROSITE" id="PS50893"/>
    </source>
</evidence>
<comment type="caution">
    <text evidence="6">The sequence shown here is derived from an EMBL/GenBank/DDBJ whole genome shotgun (WGS) entry which is preliminary data.</text>
</comment>
<name>D2MQF0_9FIRM</name>
<dbReference type="InterPro" id="IPR017911">
    <property type="entry name" value="MacB-like_ATP-bd"/>
</dbReference>
<feature type="domain" description="ABC transporter" evidence="5">
    <location>
        <begin position="15"/>
        <end position="242"/>
    </location>
</feature>
<dbReference type="AlphaFoldDB" id="D2MQF0"/>
<organism evidence="6 7">
    <name type="scientific">Bulleidia extructa W1219</name>
    <dbReference type="NCBI Taxonomy" id="679192"/>
    <lineage>
        <taxon>Bacteria</taxon>
        <taxon>Bacillati</taxon>
        <taxon>Bacillota</taxon>
        <taxon>Erysipelotrichia</taxon>
        <taxon>Erysipelotrichales</taxon>
        <taxon>Erysipelotrichaceae</taxon>
        <taxon>Bulleidia</taxon>
    </lineage>
</organism>
<dbReference type="InterPro" id="IPR003593">
    <property type="entry name" value="AAA+_ATPase"/>
</dbReference>
<evidence type="ECO:0000313" key="6">
    <source>
        <dbReference type="EMBL" id="EFC05219.1"/>
    </source>
</evidence>
<keyword evidence="3" id="KW-0547">Nucleotide-binding</keyword>